<dbReference type="GeneID" id="63780754"/>
<dbReference type="AlphaFoldDB" id="A0A1Y2DAM3"/>
<feature type="compositionally biased region" description="Basic and acidic residues" evidence="1">
    <location>
        <begin position="106"/>
        <end position="119"/>
    </location>
</feature>
<dbReference type="InParanoid" id="A0A1Y2DAM3"/>
<name>A0A1Y2DAM3_9PEZI</name>
<proteinExistence type="predicted"/>
<accession>A0A1Y2DAM3</accession>
<dbReference type="PANTHER" id="PTHR42040:SF1">
    <property type="entry name" value="INNER KINETOCHORE SUBUNIT FTA4"/>
    <property type="match status" value="1"/>
</dbReference>
<dbReference type="EMBL" id="MCFJ01000023">
    <property type="protein sequence ID" value="ORY56322.1"/>
    <property type="molecule type" value="Genomic_DNA"/>
</dbReference>
<feature type="region of interest" description="Disordered" evidence="1">
    <location>
        <begin position="85"/>
        <end position="139"/>
    </location>
</feature>
<dbReference type="PANTHER" id="PTHR42040">
    <property type="entry name" value="INNER KINETOCHORE SUBUNIT FTA4"/>
    <property type="match status" value="1"/>
</dbReference>
<dbReference type="OrthoDB" id="21214at2759"/>
<dbReference type="Proteomes" id="UP000193689">
    <property type="component" value="Unassembled WGS sequence"/>
</dbReference>
<reference evidence="2 3" key="1">
    <citation type="submission" date="2016-07" db="EMBL/GenBank/DDBJ databases">
        <title>Pervasive Adenine N6-methylation of Active Genes in Fungi.</title>
        <authorList>
            <consortium name="DOE Joint Genome Institute"/>
            <person name="Mondo S.J."/>
            <person name="Dannebaum R.O."/>
            <person name="Kuo R.C."/>
            <person name="Labutti K."/>
            <person name="Haridas S."/>
            <person name="Kuo A."/>
            <person name="Salamov A."/>
            <person name="Ahrendt S.R."/>
            <person name="Lipzen A."/>
            <person name="Sullivan W."/>
            <person name="Andreopoulos W.B."/>
            <person name="Clum A."/>
            <person name="Lindquist E."/>
            <person name="Daum C."/>
            <person name="Ramamoorthy G.K."/>
            <person name="Gryganskyi A."/>
            <person name="Culley D."/>
            <person name="Magnuson J.K."/>
            <person name="James T.Y."/>
            <person name="O'Malley M.A."/>
            <person name="Stajich J.E."/>
            <person name="Spatafora J.W."/>
            <person name="Visel A."/>
            <person name="Grigoriev I.V."/>
        </authorList>
    </citation>
    <scope>NUCLEOTIDE SEQUENCE [LARGE SCALE GENOMIC DNA]</scope>
    <source>
        <strain evidence="2 3">CBS 129021</strain>
    </source>
</reference>
<dbReference type="InterPro" id="IPR025207">
    <property type="entry name" value="Sim4_Fta4"/>
</dbReference>
<dbReference type="GO" id="GO:0031511">
    <property type="term" value="C:Mis6-Sim4 complex"/>
    <property type="evidence" value="ECO:0007669"/>
    <property type="project" value="InterPro"/>
</dbReference>
<organism evidence="2 3">
    <name type="scientific">Pseudomassariella vexata</name>
    <dbReference type="NCBI Taxonomy" id="1141098"/>
    <lineage>
        <taxon>Eukaryota</taxon>
        <taxon>Fungi</taxon>
        <taxon>Dikarya</taxon>
        <taxon>Ascomycota</taxon>
        <taxon>Pezizomycotina</taxon>
        <taxon>Sordariomycetes</taxon>
        <taxon>Xylariomycetidae</taxon>
        <taxon>Amphisphaeriales</taxon>
        <taxon>Pseudomassariaceae</taxon>
        <taxon>Pseudomassariella</taxon>
    </lineage>
</organism>
<keyword evidence="3" id="KW-1185">Reference proteome</keyword>
<gene>
    <name evidence="2" type="ORF">BCR38DRAFT_490622</name>
</gene>
<comment type="caution">
    <text evidence="2">The sequence shown here is derived from an EMBL/GenBank/DDBJ whole genome shotgun (WGS) entry which is preliminary data.</text>
</comment>
<protein>
    <submittedName>
        <fullName evidence="2">Kinetochore Sim4 complex subunit Fta4</fullName>
    </submittedName>
</protein>
<dbReference type="Pfam" id="PF13093">
    <property type="entry name" value="FTA4"/>
    <property type="match status" value="1"/>
</dbReference>
<evidence type="ECO:0000313" key="2">
    <source>
        <dbReference type="EMBL" id="ORY56322.1"/>
    </source>
</evidence>
<evidence type="ECO:0000256" key="1">
    <source>
        <dbReference type="SAM" id="MobiDB-lite"/>
    </source>
</evidence>
<sequence>MAPPTILTHKSAFLTAQTLHLSQTLNPSPAWRASNDGSEHMLSDKAVDEALYRLNHALRQHAQRVYALQATRNVAEQIEGLFLNTEDPIPRDSDAEDDDVSGYRLDGGDVGEKGLREGIDLTTDPSIAGLPPTWATHRPSEAEAHPVEARRYTDLQAQLISLSGRRAATKARVERLRHMDGLLAPFQAGVQENLVTRNGEVEQELERMRVLLIRVAGRVEQLPGTEMMEGEPTEIDDLEEMERTKVASLLHRF</sequence>
<evidence type="ECO:0000313" key="3">
    <source>
        <dbReference type="Proteomes" id="UP000193689"/>
    </source>
</evidence>
<dbReference type="STRING" id="1141098.A0A1Y2DAM3"/>
<dbReference type="RefSeq" id="XP_040710039.1">
    <property type="nucleotide sequence ID" value="XM_040864542.1"/>
</dbReference>